<keyword evidence="3" id="KW-0004">4Fe-4S</keyword>
<dbReference type="PANTHER" id="PTHR22960">
    <property type="entry name" value="MOLYBDOPTERIN COFACTOR SYNTHESIS PROTEIN A"/>
    <property type="match status" value="1"/>
</dbReference>
<keyword evidence="8" id="KW-0411">Iron-sulfur</keyword>
<dbReference type="GO" id="GO:0046872">
    <property type="term" value="F:metal ion binding"/>
    <property type="evidence" value="ECO:0007669"/>
    <property type="project" value="UniProtKB-KW"/>
</dbReference>
<dbReference type="Pfam" id="PF06463">
    <property type="entry name" value="Mob_synth_C"/>
    <property type="match status" value="1"/>
</dbReference>
<organism evidence="14 15">
    <name type="scientific">Megasphaera hexanoica</name>
    <dbReference type="NCBI Taxonomy" id="1675036"/>
    <lineage>
        <taxon>Bacteria</taxon>
        <taxon>Bacillati</taxon>
        <taxon>Bacillota</taxon>
        <taxon>Negativicutes</taxon>
        <taxon>Veillonellales</taxon>
        <taxon>Veillonellaceae</taxon>
        <taxon>Megasphaera</taxon>
    </lineage>
</organism>
<evidence type="ECO:0000313" key="14">
    <source>
        <dbReference type="EMBL" id="NME27256.1"/>
    </source>
</evidence>
<dbReference type="InterPro" id="IPR040064">
    <property type="entry name" value="MoaA-like"/>
</dbReference>
<keyword evidence="11" id="KW-0456">Lyase</keyword>
<sequence>MRDTWGRTIDYLRISLTDRCNLRCRYCMPSDVPSVGHDEILRYEEILEICNAAVSLGINRFKVTGGEPLVRKGALSFISKLTALPGVCDVTLTTNGQLLNKALPVLCQAGVSSINISLDTLLASQYANLTGGGKLDVVLSALRQALTRPVRIKVNAVLLEETVSQILPLAELARDWPLDVRFIELMPIGCGRQMKGVPVGEAFSRLKQVWPDLSPCRHHGNGPAIYYGSTSLTGHIGFIGANTHQFCHSCNRLRLTSTGVLKPCLCYEQGISVRDIIRSGLPDRQERLRQAVTRAIMAKPEQHQFSDASRITEHKTMNQIGG</sequence>
<evidence type="ECO:0000256" key="12">
    <source>
        <dbReference type="ARBA" id="ARBA00048697"/>
    </source>
</evidence>
<accession>A0A848BVC9</accession>
<dbReference type="SFLD" id="SFLDG01386">
    <property type="entry name" value="main_SPASM_domain-containing"/>
    <property type="match status" value="1"/>
</dbReference>
<evidence type="ECO:0000256" key="5">
    <source>
        <dbReference type="ARBA" id="ARBA00022723"/>
    </source>
</evidence>
<gene>
    <name evidence="14" type="primary">moaA</name>
    <name evidence="14" type="ORF">HF872_01245</name>
</gene>
<evidence type="ECO:0000256" key="10">
    <source>
        <dbReference type="ARBA" id="ARBA00023150"/>
    </source>
</evidence>
<dbReference type="NCBIfam" id="TIGR02666">
    <property type="entry name" value="moaA"/>
    <property type="match status" value="1"/>
</dbReference>
<keyword evidence="7" id="KW-0408">Iron</keyword>
<keyword evidence="10" id="KW-0501">Molybdenum cofactor biosynthesis</keyword>
<dbReference type="EMBL" id="JABAFG010000002">
    <property type="protein sequence ID" value="NME27256.1"/>
    <property type="molecule type" value="Genomic_DNA"/>
</dbReference>
<evidence type="ECO:0000256" key="9">
    <source>
        <dbReference type="ARBA" id="ARBA00023134"/>
    </source>
</evidence>
<dbReference type="PANTHER" id="PTHR22960:SF0">
    <property type="entry name" value="MOLYBDENUM COFACTOR BIOSYNTHESIS PROTEIN 1"/>
    <property type="match status" value="1"/>
</dbReference>
<evidence type="ECO:0000256" key="11">
    <source>
        <dbReference type="ARBA" id="ARBA00023239"/>
    </source>
</evidence>
<dbReference type="InterPro" id="IPR006638">
    <property type="entry name" value="Elp3/MiaA/NifB-like_rSAM"/>
</dbReference>
<dbReference type="SFLD" id="SFLDG01383">
    <property type="entry name" value="cyclic_pyranopterin_phosphate"/>
    <property type="match status" value="1"/>
</dbReference>
<evidence type="ECO:0000313" key="15">
    <source>
        <dbReference type="Proteomes" id="UP000591071"/>
    </source>
</evidence>
<dbReference type="InterPro" id="IPR058240">
    <property type="entry name" value="rSAM_sf"/>
</dbReference>
<name>A0A848BVC9_9FIRM</name>
<dbReference type="RefSeq" id="WP_170087075.1">
    <property type="nucleotide sequence ID" value="NZ_JABAFG010000002.1"/>
</dbReference>
<dbReference type="SMART" id="SM00729">
    <property type="entry name" value="Elp3"/>
    <property type="match status" value="1"/>
</dbReference>
<comment type="cofactor">
    <cofactor evidence="1">
        <name>[4Fe-4S] cluster</name>
        <dbReference type="ChEBI" id="CHEBI:49883"/>
    </cofactor>
</comment>
<dbReference type="InterPro" id="IPR007197">
    <property type="entry name" value="rSAM"/>
</dbReference>
<dbReference type="SUPFAM" id="SSF102114">
    <property type="entry name" value="Radical SAM enzymes"/>
    <property type="match status" value="1"/>
</dbReference>
<evidence type="ECO:0000256" key="7">
    <source>
        <dbReference type="ARBA" id="ARBA00023004"/>
    </source>
</evidence>
<evidence type="ECO:0000256" key="1">
    <source>
        <dbReference type="ARBA" id="ARBA00001966"/>
    </source>
</evidence>
<dbReference type="Pfam" id="PF04055">
    <property type="entry name" value="Radical_SAM"/>
    <property type="match status" value="1"/>
</dbReference>
<dbReference type="SFLD" id="SFLDS00029">
    <property type="entry name" value="Radical_SAM"/>
    <property type="match status" value="1"/>
</dbReference>
<dbReference type="PROSITE" id="PS01305">
    <property type="entry name" value="MOAA_NIFB_PQQE"/>
    <property type="match status" value="1"/>
</dbReference>
<keyword evidence="6" id="KW-0547">Nucleotide-binding</keyword>
<dbReference type="InterPro" id="IPR010505">
    <property type="entry name" value="MoaA_twitch"/>
</dbReference>
<dbReference type="Proteomes" id="UP000591071">
    <property type="component" value="Unassembled WGS sequence"/>
</dbReference>
<dbReference type="InterPro" id="IPR050105">
    <property type="entry name" value="MoCo_biosynth_MoaA/MoaC"/>
</dbReference>
<dbReference type="GO" id="GO:0005525">
    <property type="term" value="F:GTP binding"/>
    <property type="evidence" value="ECO:0007669"/>
    <property type="project" value="UniProtKB-KW"/>
</dbReference>
<evidence type="ECO:0000259" key="13">
    <source>
        <dbReference type="PROSITE" id="PS51918"/>
    </source>
</evidence>
<dbReference type="PROSITE" id="PS51918">
    <property type="entry name" value="RADICAL_SAM"/>
    <property type="match status" value="1"/>
</dbReference>
<comment type="catalytic activity">
    <reaction evidence="12">
        <text>GTP + AH2 + S-adenosyl-L-methionine = (8S)-3',8-cyclo-7,8-dihydroguanosine 5'-triphosphate + 5'-deoxyadenosine + L-methionine + A + H(+)</text>
        <dbReference type="Rhea" id="RHEA:49576"/>
        <dbReference type="ChEBI" id="CHEBI:13193"/>
        <dbReference type="ChEBI" id="CHEBI:15378"/>
        <dbReference type="ChEBI" id="CHEBI:17319"/>
        <dbReference type="ChEBI" id="CHEBI:17499"/>
        <dbReference type="ChEBI" id="CHEBI:37565"/>
        <dbReference type="ChEBI" id="CHEBI:57844"/>
        <dbReference type="ChEBI" id="CHEBI:59789"/>
        <dbReference type="ChEBI" id="CHEBI:131766"/>
        <dbReference type="EC" id="4.1.99.22"/>
    </reaction>
</comment>
<proteinExistence type="predicted"/>
<dbReference type="InterPro" id="IPR013483">
    <property type="entry name" value="MoaA"/>
</dbReference>
<dbReference type="GO" id="GO:0006777">
    <property type="term" value="P:Mo-molybdopterin cofactor biosynthetic process"/>
    <property type="evidence" value="ECO:0007669"/>
    <property type="project" value="UniProtKB-KW"/>
</dbReference>
<dbReference type="UniPathway" id="UPA00344"/>
<dbReference type="EC" id="4.1.99.22" evidence="2"/>
<evidence type="ECO:0000256" key="4">
    <source>
        <dbReference type="ARBA" id="ARBA00022691"/>
    </source>
</evidence>
<dbReference type="InterPro" id="IPR013785">
    <property type="entry name" value="Aldolase_TIM"/>
</dbReference>
<dbReference type="CDD" id="cd21117">
    <property type="entry name" value="Twitch_MoaA"/>
    <property type="match status" value="1"/>
</dbReference>
<keyword evidence="5" id="KW-0479">Metal-binding</keyword>
<dbReference type="GO" id="GO:0061799">
    <property type="term" value="F:cyclic pyranopterin monophosphate synthase activity"/>
    <property type="evidence" value="ECO:0007669"/>
    <property type="project" value="TreeGrafter"/>
</dbReference>
<comment type="caution">
    <text evidence="14">The sequence shown here is derived from an EMBL/GenBank/DDBJ whole genome shotgun (WGS) entry which is preliminary data.</text>
</comment>
<evidence type="ECO:0000256" key="6">
    <source>
        <dbReference type="ARBA" id="ARBA00022741"/>
    </source>
</evidence>
<evidence type="ECO:0000256" key="8">
    <source>
        <dbReference type="ARBA" id="ARBA00023014"/>
    </source>
</evidence>
<protein>
    <recommendedName>
        <fullName evidence="2">GTP 3',8-cyclase</fullName>
        <ecNumber evidence="2">4.1.99.22</ecNumber>
    </recommendedName>
</protein>
<keyword evidence="4" id="KW-0949">S-adenosyl-L-methionine</keyword>
<evidence type="ECO:0000256" key="3">
    <source>
        <dbReference type="ARBA" id="ARBA00022485"/>
    </source>
</evidence>
<feature type="domain" description="Radical SAM core" evidence="13">
    <location>
        <begin position="4"/>
        <end position="217"/>
    </location>
</feature>
<dbReference type="SFLD" id="SFLDG01067">
    <property type="entry name" value="SPASM/twitch_domain_containing"/>
    <property type="match status" value="1"/>
</dbReference>
<dbReference type="CDD" id="cd01335">
    <property type="entry name" value="Radical_SAM"/>
    <property type="match status" value="1"/>
</dbReference>
<dbReference type="GO" id="GO:0051539">
    <property type="term" value="F:4 iron, 4 sulfur cluster binding"/>
    <property type="evidence" value="ECO:0007669"/>
    <property type="project" value="UniProtKB-KW"/>
</dbReference>
<dbReference type="InterPro" id="IPR000385">
    <property type="entry name" value="MoaA_NifB_PqqE_Fe-S-bd_CS"/>
</dbReference>
<dbReference type="AlphaFoldDB" id="A0A848BVC9"/>
<evidence type="ECO:0000256" key="2">
    <source>
        <dbReference type="ARBA" id="ARBA00012167"/>
    </source>
</evidence>
<dbReference type="GO" id="GO:0061798">
    <property type="term" value="F:GTP 3',8'-cyclase activity"/>
    <property type="evidence" value="ECO:0007669"/>
    <property type="project" value="UniProtKB-EC"/>
</dbReference>
<keyword evidence="9" id="KW-0342">GTP-binding</keyword>
<dbReference type="Gene3D" id="3.20.20.70">
    <property type="entry name" value="Aldolase class I"/>
    <property type="match status" value="1"/>
</dbReference>
<reference evidence="14 15" key="1">
    <citation type="submission" date="2020-04" db="EMBL/GenBank/DDBJ databases">
        <authorList>
            <person name="Hitch T.C.A."/>
            <person name="Wylensek D."/>
            <person name="Clavel T."/>
        </authorList>
    </citation>
    <scope>NUCLEOTIDE SEQUENCE [LARGE SCALE GENOMIC DNA]</scope>
    <source>
        <strain evidence="14 15">Oil-RF-744-FAT-WT-6-1</strain>
    </source>
</reference>